<evidence type="ECO:0000256" key="1">
    <source>
        <dbReference type="SAM" id="MobiDB-lite"/>
    </source>
</evidence>
<dbReference type="Proteomes" id="UP000236291">
    <property type="component" value="Unassembled WGS sequence"/>
</dbReference>
<dbReference type="EMBL" id="ASHM01002385">
    <property type="protein sequence ID" value="PNY08246.1"/>
    <property type="molecule type" value="Genomic_DNA"/>
</dbReference>
<reference evidence="2 3" key="1">
    <citation type="journal article" date="2014" name="Am. J. Bot.">
        <title>Genome assembly and annotation for red clover (Trifolium pratense; Fabaceae).</title>
        <authorList>
            <person name="Istvanek J."/>
            <person name="Jaros M."/>
            <person name="Krenek A."/>
            <person name="Repkova J."/>
        </authorList>
    </citation>
    <scope>NUCLEOTIDE SEQUENCE [LARGE SCALE GENOMIC DNA]</scope>
    <source>
        <strain evidence="3">cv. Tatra</strain>
        <tissue evidence="2">Young leaves</tissue>
    </source>
</reference>
<evidence type="ECO:0008006" key="4">
    <source>
        <dbReference type="Google" id="ProtNLM"/>
    </source>
</evidence>
<accession>A0A2K3NYX9</accession>
<gene>
    <name evidence="2" type="ORF">L195_g004761</name>
</gene>
<protein>
    <recommendedName>
        <fullName evidence="4">Reverse transcriptase Ty1/copia-type domain-containing protein</fullName>
    </recommendedName>
</protein>
<name>A0A2K3NYX9_TRIPR</name>
<evidence type="ECO:0000313" key="2">
    <source>
        <dbReference type="EMBL" id="PNY08246.1"/>
    </source>
</evidence>
<sequence length="342" mass="38238">MSQCRICVIARHRHHDRHNYIELDNFMKLSVLATSCGGCNCNIASKLEKHREEEKVHQFLMGLDDVSYDTVHSNILAADPIPSLNRVYGTLVQEERMKIITRSKEERGGVVGLTIQAVHKKKGRGEPIDKSICSHCSKSGHDAKGCFELIGYPEWWSKRPRNGGRTSGKSQQRNGPAAGRGKGAMIRANAAQVTRGSASDVETEKNELAGPTDAQWQTLVEMLKPQKSNEHEKMMGKSSCELWIIDTDASNHMTGNLTILSEERTIQGCPHFKFLAAINTEQERTYFAEAVRDVLWRKAMEAEIEALQNNGTWTIASLPPGKKALGCKWVYKIKYNSDGTIE</sequence>
<evidence type="ECO:0000313" key="3">
    <source>
        <dbReference type="Proteomes" id="UP000236291"/>
    </source>
</evidence>
<dbReference type="AlphaFoldDB" id="A0A2K3NYX9"/>
<comment type="caution">
    <text evidence="2">The sequence shown here is derived from an EMBL/GenBank/DDBJ whole genome shotgun (WGS) entry which is preliminary data.</text>
</comment>
<proteinExistence type="predicted"/>
<dbReference type="PANTHER" id="PTHR34222">
    <property type="entry name" value="GAG_PRE-INTEGRS DOMAIN-CONTAINING PROTEIN"/>
    <property type="match status" value="1"/>
</dbReference>
<dbReference type="PANTHER" id="PTHR34222:SF28">
    <property type="entry name" value="CCHC-TYPE DOMAIN-CONTAINING PROTEIN"/>
    <property type="match status" value="1"/>
</dbReference>
<reference evidence="2 3" key="2">
    <citation type="journal article" date="2017" name="Front. Plant Sci.">
        <title>Gene Classification and Mining of Molecular Markers Useful in Red Clover (Trifolium pratense) Breeding.</title>
        <authorList>
            <person name="Istvanek J."/>
            <person name="Dluhosova J."/>
            <person name="Dluhos P."/>
            <person name="Patkova L."/>
            <person name="Nedelnik J."/>
            <person name="Repkova J."/>
        </authorList>
    </citation>
    <scope>NUCLEOTIDE SEQUENCE [LARGE SCALE GENOMIC DNA]</scope>
    <source>
        <strain evidence="3">cv. Tatra</strain>
        <tissue evidence="2">Young leaves</tissue>
    </source>
</reference>
<feature type="region of interest" description="Disordered" evidence="1">
    <location>
        <begin position="158"/>
        <end position="210"/>
    </location>
</feature>
<organism evidence="2 3">
    <name type="scientific">Trifolium pratense</name>
    <name type="common">Red clover</name>
    <dbReference type="NCBI Taxonomy" id="57577"/>
    <lineage>
        <taxon>Eukaryota</taxon>
        <taxon>Viridiplantae</taxon>
        <taxon>Streptophyta</taxon>
        <taxon>Embryophyta</taxon>
        <taxon>Tracheophyta</taxon>
        <taxon>Spermatophyta</taxon>
        <taxon>Magnoliopsida</taxon>
        <taxon>eudicotyledons</taxon>
        <taxon>Gunneridae</taxon>
        <taxon>Pentapetalae</taxon>
        <taxon>rosids</taxon>
        <taxon>fabids</taxon>
        <taxon>Fabales</taxon>
        <taxon>Fabaceae</taxon>
        <taxon>Papilionoideae</taxon>
        <taxon>50 kb inversion clade</taxon>
        <taxon>NPAAA clade</taxon>
        <taxon>Hologalegina</taxon>
        <taxon>IRL clade</taxon>
        <taxon>Trifolieae</taxon>
        <taxon>Trifolium</taxon>
    </lineage>
</organism>